<organism evidence="1 2">
    <name type="scientific">Callosobruchus maculatus</name>
    <name type="common">Southern cowpea weevil</name>
    <name type="synonym">Pulse bruchid</name>
    <dbReference type="NCBI Taxonomy" id="64391"/>
    <lineage>
        <taxon>Eukaryota</taxon>
        <taxon>Metazoa</taxon>
        <taxon>Ecdysozoa</taxon>
        <taxon>Arthropoda</taxon>
        <taxon>Hexapoda</taxon>
        <taxon>Insecta</taxon>
        <taxon>Pterygota</taxon>
        <taxon>Neoptera</taxon>
        <taxon>Endopterygota</taxon>
        <taxon>Coleoptera</taxon>
        <taxon>Polyphaga</taxon>
        <taxon>Cucujiformia</taxon>
        <taxon>Chrysomeloidea</taxon>
        <taxon>Chrysomelidae</taxon>
        <taxon>Bruchinae</taxon>
        <taxon>Bruchini</taxon>
        <taxon>Callosobruchus</taxon>
    </lineage>
</organism>
<accession>A0A653D9F9</accession>
<dbReference type="Proteomes" id="UP000410492">
    <property type="component" value="Unassembled WGS sequence"/>
</dbReference>
<evidence type="ECO:0000313" key="1">
    <source>
        <dbReference type="EMBL" id="VEN56633.1"/>
    </source>
</evidence>
<dbReference type="AlphaFoldDB" id="A0A653D9F9"/>
<reference evidence="1 2" key="1">
    <citation type="submission" date="2019-01" db="EMBL/GenBank/DDBJ databases">
        <authorList>
            <person name="Sayadi A."/>
        </authorList>
    </citation>
    <scope>NUCLEOTIDE SEQUENCE [LARGE SCALE GENOMIC DNA]</scope>
</reference>
<proteinExistence type="predicted"/>
<keyword evidence="2" id="KW-1185">Reference proteome</keyword>
<protein>
    <submittedName>
        <fullName evidence="1">Uncharacterized protein</fullName>
    </submittedName>
</protein>
<sequence>MPSYSLIDERSKDLQDRIAELTRRRKTYIHAVACVLAGILCTADKICLTNVSILPALNLTSPNNVRLYKKHH</sequence>
<evidence type="ECO:0000313" key="2">
    <source>
        <dbReference type="Proteomes" id="UP000410492"/>
    </source>
</evidence>
<name>A0A653D9F9_CALMS</name>
<dbReference type="EMBL" id="CAACVG010010801">
    <property type="protein sequence ID" value="VEN56633.1"/>
    <property type="molecule type" value="Genomic_DNA"/>
</dbReference>
<gene>
    <name evidence="1" type="ORF">CALMAC_LOCUS15484</name>
</gene>